<proteinExistence type="inferred from homology"/>
<keyword evidence="4" id="KW-0808">Transferase</keyword>
<dbReference type="PROSITE" id="PS00092">
    <property type="entry name" value="N6_MTASE"/>
    <property type="match status" value="1"/>
</dbReference>
<evidence type="ECO:0000256" key="5">
    <source>
        <dbReference type="ARBA" id="ARBA00022691"/>
    </source>
</evidence>
<evidence type="ECO:0000313" key="11">
    <source>
        <dbReference type="Proteomes" id="UP000192491"/>
    </source>
</evidence>
<dbReference type="PANTHER" id="PTHR42933">
    <property type="entry name" value="SLR6095 PROTEIN"/>
    <property type="match status" value="1"/>
</dbReference>
<keyword evidence="3" id="KW-0489">Methyltransferase</keyword>
<dbReference type="Gene3D" id="3.40.50.150">
    <property type="entry name" value="Vaccinia Virus protein VP39"/>
    <property type="match status" value="1"/>
</dbReference>
<dbReference type="GO" id="GO:0009307">
    <property type="term" value="P:DNA restriction-modification system"/>
    <property type="evidence" value="ECO:0007669"/>
    <property type="project" value="UniProtKB-KW"/>
</dbReference>
<dbReference type="GO" id="GO:0004519">
    <property type="term" value="F:endonuclease activity"/>
    <property type="evidence" value="ECO:0007669"/>
    <property type="project" value="UniProtKB-KW"/>
</dbReference>
<dbReference type="EC" id="2.1.1.72" evidence="2"/>
<comment type="similarity">
    <text evidence="1">Belongs to the N(4)/N(6)-methyltransferase family.</text>
</comment>
<dbReference type="GO" id="GO:0003677">
    <property type="term" value="F:DNA binding"/>
    <property type="evidence" value="ECO:0007669"/>
    <property type="project" value="InterPro"/>
</dbReference>
<dbReference type="InterPro" id="IPR022749">
    <property type="entry name" value="D12N6_MeTrfase_N"/>
</dbReference>
<keyword evidence="10" id="KW-0378">Hydrolase</keyword>
<reference evidence="10 11" key="1">
    <citation type="submission" date="2017-01" db="EMBL/GenBank/DDBJ databases">
        <title>Novel large sulfur bacteria in the metagenomes of groundwater-fed chemosynthetic microbial mats in the Lake Huron basin.</title>
        <authorList>
            <person name="Sharrar A.M."/>
            <person name="Flood B.E."/>
            <person name="Bailey J.V."/>
            <person name="Jones D.S."/>
            <person name="Biddanda B."/>
            <person name="Ruberg S.A."/>
            <person name="Marcus D.N."/>
            <person name="Dick G.J."/>
        </authorList>
    </citation>
    <scope>NUCLEOTIDE SEQUENCE [LARGE SCALE GENOMIC DNA]</scope>
    <source>
        <strain evidence="10">A8</strain>
    </source>
</reference>
<dbReference type="EMBL" id="MTEJ01000056">
    <property type="protein sequence ID" value="OQX12903.1"/>
    <property type="molecule type" value="Genomic_DNA"/>
</dbReference>
<evidence type="ECO:0000256" key="4">
    <source>
        <dbReference type="ARBA" id="ARBA00022679"/>
    </source>
</evidence>
<keyword evidence="10" id="KW-0255">Endonuclease</keyword>
<evidence type="ECO:0000259" key="9">
    <source>
        <dbReference type="Pfam" id="PF12161"/>
    </source>
</evidence>
<keyword evidence="5" id="KW-0949">S-adenosyl-L-methionine</keyword>
<dbReference type="InterPro" id="IPR002052">
    <property type="entry name" value="DNA_methylase_N6_adenine_CS"/>
</dbReference>
<dbReference type="GO" id="GO:0009007">
    <property type="term" value="F:site-specific DNA-methyltransferase (adenine-specific) activity"/>
    <property type="evidence" value="ECO:0007669"/>
    <property type="project" value="UniProtKB-EC"/>
</dbReference>
<protein>
    <recommendedName>
        <fullName evidence="2">site-specific DNA-methyltransferase (adenine-specific)</fullName>
        <ecNumber evidence="2">2.1.1.72</ecNumber>
    </recommendedName>
</protein>
<dbReference type="InterPro" id="IPR051537">
    <property type="entry name" value="DNA_Adenine_Mtase"/>
</dbReference>
<dbReference type="Proteomes" id="UP000192491">
    <property type="component" value="Unassembled WGS sequence"/>
</dbReference>
<accession>A0A1Y1QSM5</accession>
<evidence type="ECO:0000313" key="10">
    <source>
        <dbReference type="EMBL" id="OQX12903.1"/>
    </source>
</evidence>
<dbReference type="InterPro" id="IPR038333">
    <property type="entry name" value="T1MK-like_N_sf"/>
</dbReference>
<dbReference type="SUPFAM" id="SSF53335">
    <property type="entry name" value="S-adenosyl-L-methionine-dependent methyltransferases"/>
    <property type="match status" value="1"/>
</dbReference>
<gene>
    <name evidence="10" type="ORF">BWK73_13700</name>
</gene>
<evidence type="ECO:0000256" key="7">
    <source>
        <dbReference type="ARBA" id="ARBA00047942"/>
    </source>
</evidence>
<dbReference type="AlphaFoldDB" id="A0A1Y1QSM5"/>
<organism evidence="10 11">
    <name type="scientific">Thiothrix lacustris</name>
    <dbReference type="NCBI Taxonomy" id="525917"/>
    <lineage>
        <taxon>Bacteria</taxon>
        <taxon>Pseudomonadati</taxon>
        <taxon>Pseudomonadota</taxon>
        <taxon>Gammaproteobacteria</taxon>
        <taxon>Thiotrichales</taxon>
        <taxon>Thiotrichaceae</taxon>
        <taxon>Thiothrix</taxon>
    </lineage>
</organism>
<dbReference type="Gene3D" id="1.20.1260.30">
    <property type="match status" value="1"/>
</dbReference>
<evidence type="ECO:0000256" key="6">
    <source>
        <dbReference type="ARBA" id="ARBA00022747"/>
    </source>
</evidence>
<dbReference type="PANTHER" id="PTHR42933:SF4">
    <property type="entry name" value="TYPE I RESTRICTION ENZYME ECOKI METHYLASE SUBUNIT"/>
    <property type="match status" value="1"/>
</dbReference>
<dbReference type="PRINTS" id="PR00507">
    <property type="entry name" value="N12N6MTFRASE"/>
</dbReference>
<evidence type="ECO:0000256" key="3">
    <source>
        <dbReference type="ARBA" id="ARBA00022603"/>
    </source>
</evidence>
<feature type="domain" description="N6 adenine-specific DNA methyltransferase N-terminal" evidence="9">
    <location>
        <begin position="6"/>
        <end position="131"/>
    </location>
</feature>
<dbReference type="Pfam" id="PF02384">
    <property type="entry name" value="N6_Mtase"/>
    <property type="match status" value="1"/>
</dbReference>
<dbReference type="GO" id="GO:0008170">
    <property type="term" value="F:N-methyltransferase activity"/>
    <property type="evidence" value="ECO:0007669"/>
    <property type="project" value="InterPro"/>
</dbReference>
<feature type="domain" description="DNA methylase adenine-specific" evidence="8">
    <location>
        <begin position="141"/>
        <end position="452"/>
    </location>
</feature>
<dbReference type="InterPro" id="IPR029063">
    <property type="entry name" value="SAM-dependent_MTases_sf"/>
</dbReference>
<comment type="catalytic activity">
    <reaction evidence="7">
        <text>a 2'-deoxyadenosine in DNA + S-adenosyl-L-methionine = an N(6)-methyl-2'-deoxyadenosine in DNA + S-adenosyl-L-homocysteine + H(+)</text>
        <dbReference type="Rhea" id="RHEA:15197"/>
        <dbReference type="Rhea" id="RHEA-COMP:12418"/>
        <dbReference type="Rhea" id="RHEA-COMP:12419"/>
        <dbReference type="ChEBI" id="CHEBI:15378"/>
        <dbReference type="ChEBI" id="CHEBI:57856"/>
        <dbReference type="ChEBI" id="CHEBI:59789"/>
        <dbReference type="ChEBI" id="CHEBI:90615"/>
        <dbReference type="ChEBI" id="CHEBI:90616"/>
        <dbReference type="EC" id="2.1.1.72"/>
    </reaction>
</comment>
<keyword evidence="6" id="KW-0680">Restriction system</keyword>
<name>A0A1Y1QSM5_9GAMM</name>
<comment type="caution">
    <text evidence="10">The sequence shown here is derived from an EMBL/GenBank/DDBJ whole genome shotgun (WGS) entry which is preliminary data.</text>
</comment>
<keyword evidence="10" id="KW-0540">Nuclease</keyword>
<dbReference type="GO" id="GO:0032259">
    <property type="term" value="P:methylation"/>
    <property type="evidence" value="ECO:0007669"/>
    <property type="project" value="UniProtKB-KW"/>
</dbReference>
<dbReference type="Pfam" id="PF12161">
    <property type="entry name" value="HsdM_N"/>
    <property type="match status" value="1"/>
</dbReference>
<evidence type="ECO:0000256" key="1">
    <source>
        <dbReference type="ARBA" id="ARBA00006594"/>
    </source>
</evidence>
<evidence type="ECO:0000256" key="2">
    <source>
        <dbReference type="ARBA" id="ARBA00011900"/>
    </source>
</evidence>
<evidence type="ECO:0000259" key="8">
    <source>
        <dbReference type="Pfam" id="PF02384"/>
    </source>
</evidence>
<dbReference type="InterPro" id="IPR003356">
    <property type="entry name" value="DNA_methylase_A-5"/>
</dbReference>
<sequence length="490" mass="54950">MSISTVIKSIQDIMRKDAGVDGDAQRLGQLSWLLFLKIFDAQEEALEFEQGDAYREPIPEAYLWRFWAADAQGMTGDELLGFVNDELFPDLKNLTAPINTNPRGFVVKEAFSDAYNYMKNGTLLRQVINKLNEVDFTRSEERHLFGDIYEQILRDLQSAGNAGEFYTPRAVTQFMVNRVNPRLGEKVLDPACGTGGFLANAVDHLRAQVQTASDHLTLQGQIFGVEKKQLPHLLCVTNMLLHGIEVPVQIRHDNTLNRPLSSWDQADQVAVVITNPPFGGTEEDGIEKNFPAEFQTRETADLFLQLIIEVLHDGGRAAVVLPDGTLFGEGVKTKIKKLLLDECNLHTVVRLPNGVFNPYTGIKTNLLFFTKGQPTERVWFYEHPYPAGVKNYNKTRPMKFDEFQAEIDWWGDEADGFAARVTTQQAWSVSIAEIVGRNYNLDIKNPHVVAQASHDPEVLLADYARQQAEIQALRDQLKGILAGALGGKVH</sequence>